<evidence type="ECO:0000313" key="2">
    <source>
        <dbReference type="EMBL" id="MEI9400699.1"/>
    </source>
</evidence>
<name>A0ABU8K795_9HYPH</name>
<reference evidence="2 3" key="1">
    <citation type="submission" date="2022-12" db="EMBL/GenBank/DDBJ databases">
        <authorList>
            <person name="Muema E."/>
        </authorList>
    </citation>
    <scope>NUCLEOTIDE SEQUENCE [LARGE SCALE GENOMIC DNA]</scope>
    <source>
        <strain evidence="3">1330</strain>
    </source>
</reference>
<organism evidence="2 3">
    <name type="scientific">Mesorhizobium argentiipisi</name>
    <dbReference type="NCBI Taxonomy" id="3015175"/>
    <lineage>
        <taxon>Bacteria</taxon>
        <taxon>Pseudomonadati</taxon>
        <taxon>Pseudomonadota</taxon>
        <taxon>Alphaproteobacteria</taxon>
        <taxon>Hyphomicrobiales</taxon>
        <taxon>Phyllobacteriaceae</taxon>
        <taxon>Mesorhizobium</taxon>
    </lineage>
</organism>
<sequence>MNEPSKPSRARLFTAFGTVIYVDPSTSELRHGAVECSPANTFVEQGTESGGIYRQVRLIYDTNNSHELIHCYPDVCLSASRLQGRDHSDTPATFDLIPLERGLVSLRSGDLFMSAIPDGHMRLRATLCSTWELFIASENWCSDNAGSDLANIWRRSHASFDKKRIEDYIVHPIIRMNSARQPQAKKILIYGYTKWSHGRVYYDLCRHLHDRGYIVDLLDWQVDHAEYAQRATSYYDFVMSALDGVSRLVDEYEVPFEKIIAISHHEFDIRMLIEQKGIDVFERFANYGVVSQSVYCASIMRGVPRLPMVAALGINYDEFYAEPPRRLTTVGYASSMSVKTFGIEWKRGHLAEAAAREAGLAFKVAGSTANQISFHDMPEFYRSVDAVLSTSINESGPLSVLEGAAAGRLVIGTPVGHFPLRAYQGGGIIAPIEPEKFKDFTSSTLRHYKENADEFVTKCTAIQEAARKFDWAYTIEDWISLIEAAAPTNSTAQPIKIHAGIRSTNPRKGIICDIKWLESYLANEHHYEINLLSEIYGFDIIDSKAIDFSDETALNNLNSYSILIVAYQGRVSIPLNKISAYKLFRVDDLVSYDKEYDDLIGQLIPHADTIISPYAYEFSNHFKHDSVVWIPYSSALEGCKDHERVTYNEDPIRKVLLTGSVAWDRPLRQYVAGLDDARIATLEHPGYHKRYDDYSQDTVRTAYYEKLSEFLCCFCDGHTYRYIHLKNFEIASVGSLLLTDRLIEKEMNELGFIDYETCVFTAKDDFLEKVEWILDERNRPAVDKIRKAGMQLVRDRHMTRHRALQINDLVTSCLAERGFEGTSIPRSNA</sequence>
<accession>A0ABU8K795</accession>
<proteinExistence type="predicted"/>
<gene>
    <name evidence="2" type="ORF">O7A05_00550</name>
</gene>
<comment type="caution">
    <text evidence="2">The sequence shown here is derived from an EMBL/GenBank/DDBJ whole genome shotgun (WGS) entry which is preliminary data.</text>
</comment>
<keyword evidence="3" id="KW-1185">Reference proteome</keyword>
<dbReference type="Gene3D" id="3.40.50.2000">
    <property type="entry name" value="Glycogen Phosphorylase B"/>
    <property type="match status" value="1"/>
</dbReference>
<dbReference type="EMBL" id="JAPYKO010000001">
    <property type="protein sequence ID" value="MEI9400699.1"/>
    <property type="molecule type" value="Genomic_DNA"/>
</dbReference>
<dbReference type="SUPFAM" id="SSF53756">
    <property type="entry name" value="UDP-Glycosyltransferase/glycogen phosphorylase"/>
    <property type="match status" value="1"/>
</dbReference>
<evidence type="ECO:0000259" key="1">
    <source>
        <dbReference type="Pfam" id="PF13524"/>
    </source>
</evidence>
<dbReference type="Pfam" id="PF13524">
    <property type="entry name" value="Glyco_trans_1_2"/>
    <property type="match status" value="1"/>
</dbReference>
<dbReference type="InterPro" id="IPR055259">
    <property type="entry name" value="YkvP/CgeB_Glyco_trans-like"/>
</dbReference>
<dbReference type="Pfam" id="PF13692">
    <property type="entry name" value="Glyco_trans_1_4"/>
    <property type="match status" value="1"/>
</dbReference>
<dbReference type="RefSeq" id="WP_337091003.1">
    <property type="nucleotide sequence ID" value="NZ_JAPYKO010000001.1"/>
</dbReference>
<protein>
    <submittedName>
        <fullName evidence="2">Glycosyltransferase</fullName>
    </submittedName>
</protein>
<feature type="domain" description="Spore protein YkvP/CgeB glycosyl transferase-like" evidence="1">
    <location>
        <begin position="719"/>
        <end position="806"/>
    </location>
</feature>
<evidence type="ECO:0000313" key="3">
    <source>
        <dbReference type="Proteomes" id="UP001366503"/>
    </source>
</evidence>
<dbReference type="Proteomes" id="UP001366503">
    <property type="component" value="Unassembled WGS sequence"/>
</dbReference>